<accession>A0A328WS53</accession>
<dbReference type="AlphaFoldDB" id="A0A328WS53"/>
<dbReference type="PANTHER" id="PTHR43734:SF7">
    <property type="entry name" value="4,4'-DIAPONEUROSPORENE OXYGENASE"/>
    <property type="match status" value="1"/>
</dbReference>
<evidence type="ECO:0000313" key="7">
    <source>
        <dbReference type="EMBL" id="RAR48115.1"/>
    </source>
</evidence>
<organism evidence="7 8">
    <name type="scientific">Flavobacterium lacus</name>
    <dbReference type="NCBI Taxonomy" id="1353778"/>
    <lineage>
        <taxon>Bacteria</taxon>
        <taxon>Pseudomonadati</taxon>
        <taxon>Bacteroidota</taxon>
        <taxon>Flavobacteriia</taxon>
        <taxon>Flavobacteriales</taxon>
        <taxon>Flavobacteriaceae</taxon>
        <taxon>Flavobacterium</taxon>
    </lineage>
</organism>
<proteinExistence type="inferred from homology"/>
<gene>
    <name evidence="7" type="ORF">B0I10_106117</name>
</gene>
<dbReference type="InterPro" id="IPR014105">
    <property type="entry name" value="Carotenoid/retinoid_OxRdtase"/>
</dbReference>
<dbReference type="Pfam" id="PF01593">
    <property type="entry name" value="Amino_oxidase"/>
    <property type="match status" value="1"/>
</dbReference>
<name>A0A328WS53_9FLAO</name>
<keyword evidence="8" id="KW-1185">Reference proteome</keyword>
<dbReference type="GO" id="GO:0016117">
    <property type="term" value="P:carotenoid biosynthetic process"/>
    <property type="evidence" value="ECO:0007669"/>
    <property type="project" value="UniProtKB-KW"/>
</dbReference>
<comment type="similarity">
    <text evidence="2 5">Belongs to the carotenoid/retinoid oxidoreductase family.</text>
</comment>
<dbReference type="RefSeq" id="WP_112085944.1">
    <property type="nucleotide sequence ID" value="NZ_QLSV01000006.1"/>
</dbReference>
<comment type="pathway">
    <text evidence="1 5">Carotenoid biosynthesis.</text>
</comment>
<dbReference type="Proteomes" id="UP000249518">
    <property type="component" value="Unassembled WGS sequence"/>
</dbReference>
<evidence type="ECO:0000259" key="6">
    <source>
        <dbReference type="Pfam" id="PF01593"/>
    </source>
</evidence>
<dbReference type="PANTHER" id="PTHR43734">
    <property type="entry name" value="PHYTOENE DESATURASE"/>
    <property type="match status" value="1"/>
</dbReference>
<comment type="caution">
    <text evidence="7">The sequence shown here is derived from an EMBL/GenBank/DDBJ whole genome shotgun (WGS) entry which is preliminary data.</text>
</comment>
<dbReference type="InterPro" id="IPR002937">
    <property type="entry name" value="Amino_oxidase"/>
</dbReference>
<dbReference type="GO" id="GO:0016491">
    <property type="term" value="F:oxidoreductase activity"/>
    <property type="evidence" value="ECO:0007669"/>
    <property type="project" value="UniProtKB-KW"/>
</dbReference>
<keyword evidence="4 5" id="KW-0560">Oxidoreductase</keyword>
<feature type="domain" description="Amine oxidase" evidence="6">
    <location>
        <begin position="17"/>
        <end position="489"/>
    </location>
</feature>
<dbReference type="SUPFAM" id="SSF51905">
    <property type="entry name" value="FAD/NAD(P)-binding domain"/>
    <property type="match status" value="1"/>
</dbReference>
<dbReference type="InterPro" id="IPR036188">
    <property type="entry name" value="FAD/NAD-bd_sf"/>
</dbReference>
<dbReference type="NCBIfam" id="TIGR02734">
    <property type="entry name" value="crtI_fam"/>
    <property type="match status" value="1"/>
</dbReference>
<evidence type="ECO:0000313" key="8">
    <source>
        <dbReference type="Proteomes" id="UP000249518"/>
    </source>
</evidence>
<dbReference type="Gene3D" id="3.50.50.60">
    <property type="entry name" value="FAD/NAD(P)-binding domain"/>
    <property type="match status" value="2"/>
</dbReference>
<evidence type="ECO:0000256" key="2">
    <source>
        <dbReference type="ARBA" id="ARBA00006046"/>
    </source>
</evidence>
<keyword evidence="3 5" id="KW-0125">Carotenoid biosynthesis</keyword>
<evidence type="ECO:0000256" key="1">
    <source>
        <dbReference type="ARBA" id="ARBA00004829"/>
    </source>
</evidence>
<evidence type="ECO:0000256" key="4">
    <source>
        <dbReference type="ARBA" id="ARBA00023002"/>
    </source>
</evidence>
<dbReference type="NCBIfam" id="NF042421">
    <property type="entry name" value="hydcarot_desat_CrtD"/>
    <property type="match status" value="1"/>
</dbReference>
<dbReference type="OrthoDB" id="9774675at2"/>
<dbReference type="EMBL" id="QLSV01000006">
    <property type="protein sequence ID" value="RAR48115.1"/>
    <property type="molecule type" value="Genomic_DNA"/>
</dbReference>
<protein>
    <submittedName>
        <fullName evidence="7">Phytoene desaturase</fullName>
    </submittedName>
</protein>
<reference evidence="7 8" key="1">
    <citation type="submission" date="2018-06" db="EMBL/GenBank/DDBJ databases">
        <title>Genomic Encyclopedia of Type Strains, Phase III (KMG-III): the genomes of soil and plant-associated and newly described type strains.</title>
        <authorList>
            <person name="Whitman W."/>
        </authorList>
    </citation>
    <scope>NUCLEOTIDE SEQUENCE [LARGE SCALE GENOMIC DNA]</scope>
    <source>
        <strain evidence="7 8">CGMCC 1.12504</strain>
    </source>
</reference>
<sequence>MTSPTNTKNAIIIGSGIAGIASAIRLQIKGYSVTVLEKNSYPGGKLSSFELGEYRFDAGPSLFTMPHFIDELFELAGKNPRDYFQYIKHDKSCHYFWDDGTTLEADSDIKKLSKKVSETFQTSEGIIEKKLSKAAHINRVIGDLFLEQSLHQIKNFLNLKTAKAILKIGSLDLHKSLHQANQDDVKHPKLVQLFDRYATYNGSNPYKTPGIMGIIPHYEHNVGTFFPVKGMNSITTSLVKLAEDLGVEFIYNKQVDEILLDATQKRVKGVMINGKCLEANVIVSNMDVYFTYKQLLPKIKSPKKTLSQERSSSAIIFYWGIKNEFPELDLHNIFFTKNYKEEFDAIFQKKTMYNDPTVYINITSKILKSDAPDNSENWFVMVNAPANQEQDWDNLISETRKNIISKINHVLKTNIENLIATEEILDPRSIESKTLSYQGSLYGTSSNSKFAAFLRHPNFKRNIDGLFFVGGSVHPGGGIPLCLLSAKIATSHA</sequence>
<dbReference type="InterPro" id="IPR054840">
    <property type="entry name" value="hydcarot_desat_CrtD"/>
</dbReference>
<evidence type="ECO:0000256" key="3">
    <source>
        <dbReference type="ARBA" id="ARBA00022746"/>
    </source>
</evidence>
<evidence type="ECO:0000256" key="5">
    <source>
        <dbReference type="RuleBase" id="RU362075"/>
    </source>
</evidence>